<keyword evidence="5" id="KW-0460">Magnesium</keyword>
<evidence type="ECO:0000256" key="5">
    <source>
        <dbReference type="HAMAP-Rule" id="MF_00265"/>
    </source>
</evidence>
<dbReference type="EMBL" id="CP002629">
    <property type="protein sequence ID" value="AEB08639.1"/>
    <property type="molecule type" value="Genomic_DNA"/>
</dbReference>
<dbReference type="KEGG" id="dao:Desac_0760"/>
<feature type="domain" description="PIN" evidence="6">
    <location>
        <begin position="6"/>
        <end position="124"/>
    </location>
</feature>
<comment type="similarity">
    <text evidence="5">Belongs to the PINc/VapC protein family.</text>
</comment>
<dbReference type="EC" id="3.1.-.-" evidence="5"/>
<comment type="cofactor">
    <cofactor evidence="5">
        <name>Mg(2+)</name>
        <dbReference type="ChEBI" id="CHEBI:18420"/>
    </cofactor>
</comment>
<evidence type="ECO:0000256" key="1">
    <source>
        <dbReference type="ARBA" id="ARBA00022649"/>
    </source>
</evidence>
<dbReference type="Pfam" id="PF01850">
    <property type="entry name" value="PIN"/>
    <property type="match status" value="1"/>
</dbReference>
<name>F2NF84_DESAR</name>
<feature type="binding site" evidence="5">
    <location>
        <position position="99"/>
    </location>
    <ligand>
        <name>Mg(2+)</name>
        <dbReference type="ChEBI" id="CHEBI:18420"/>
    </ligand>
</feature>
<dbReference type="GO" id="GO:0090729">
    <property type="term" value="F:toxin activity"/>
    <property type="evidence" value="ECO:0007669"/>
    <property type="project" value="UniProtKB-KW"/>
</dbReference>
<dbReference type="GO" id="GO:0016787">
    <property type="term" value="F:hydrolase activity"/>
    <property type="evidence" value="ECO:0007669"/>
    <property type="project" value="UniProtKB-KW"/>
</dbReference>
<gene>
    <name evidence="5" type="primary">vapC</name>
    <name evidence="7" type="ordered locus">Desac_0760</name>
</gene>
<dbReference type="STRING" id="880072.Desac_0760"/>
<feature type="binding site" evidence="5">
    <location>
        <position position="9"/>
    </location>
    <ligand>
        <name>Mg(2+)</name>
        <dbReference type="ChEBI" id="CHEBI:18420"/>
    </ligand>
</feature>
<proteinExistence type="inferred from homology"/>
<dbReference type="HAMAP" id="MF_00265">
    <property type="entry name" value="VapC_Nob1"/>
    <property type="match status" value="1"/>
</dbReference>
<dbReference type="GO" id="GO:0000287">
    <property type="term" value="F:magnesium ion binding"/>
    <property type="evidence" value="ECO:0007669"/>
    <property type="project" value="UniProtKB-UniRule"/>
</dbReference>
<evidence type="ECO:0000256" key="4">
    <source>
        <dbReference type="ARBA" id="ARBA00022801"/>
    </source>
</evidence>
<dbReference type="CDD" id="cd18689">
    <property type="entry name" value="PIN_VapC-like"/>
    <property type="match status" value="1"/>
</dbReference>
<dbReference type="AlphaFoldDB" id="F2NF84"/>
<dbReference type="RefSeq" id="WP_013705752.1">
    <property type="nucleotide sequence ID" value="NC_015388.1"/>
</dbReference>
<dbReference type="GO" id="GO:0004540">
    <property type="term" value="F:RNA nuclease activity"/>
    <property type="evidence" value="ECO:0007669"/>
    <property type="project" value="InterPro"/>
</dbReference>
<keyword evidence="8" id="KW-1185">Reference proteome</keyword>
<accession>F2NF84</accession>
<organism evidence="7 8">
    <name type="scientific">Desulfobacca acetoxidans (strain ATCC 700848 / DSM 11109 / ASRB2)</name>
    <dbReference type="NCBI Taxonomy" id="880072"/>
    <lineage>
        <taxon>Bacteria</taxon>
        <taxon>Pseudomonadati</taxon>
        <taxon>Thermodesulfobacteriota</taxon>
        <taxon>Desulfobaccia</taxon>
        <taxon>Desulfobaccales</taxon>
        <taxon>Desulfobaccaceae</taxon>
        <taxon>Desulfobacca</taxon>
    </lineage>
</organism>
<reference evidence="7 8" key="1">
    <citation type="journal article" date="2011" name="Stand. Genomic Sci.">
        <title>Complete genome sequence of the acetate-degrading sulfate reducer Desulfobacca acetoxidans type strain (ASRB2).</title>
        <authorList>
            <person name="Goker M."/>
            <person name="Teshima H."/>
            <person name="Lapidus A."/>
            <person name="Nolan M."/>
            <person name="Lucas S."/>
            <person name="Hammon N."/>
            <person name="Deshpande S."/>
            <person name="Cheng J.F."/>
            <person name="Tapia R."/>
            <person name="Han C."/>
            <person name="Goodwin L."/>
            <person name="Pitluck S."/>
            <person name="Huntemann M."/>
            <person name="Liolios K."/>
            <person name="Ivanova N."/>
            <person name="Pagani I."/>
            <person name="Mavromatis K."/>
            <person name="Ovchinikova G."/>
            <person name="Pati A."/>
            <person name="Chen A."/>
            <person name="Palaniappan K."/>
            <person name="Land M."/>
            <person name="Hauser L."/>
            <person name="Brambilla E.M."/>
            <person name="Rohde M."/>
            <person name="Spring S."/>
            <person name="Detter J.C."/>
            <person name="Woyke T."/>
            <person name="Bristow J."/>
            <person name="Eisen J.A."/>
            <person name="Markowitz V."/>
            <person name="Hugenholtz P."/>
            <person name="Kyrpides N.C."/>
            <person name="Klenk H.P."/>
        </authorList>
    </citation>
    <scope>NUCLEOTIDE SEQUENCE [LARGE SCALE GENOMIC DNA]</scope>
    <source>
        <strain evidence="8">ATCC 700848 / DSM 11109 / ASRB2</strain>
    </source>
</reference>
<dbReference type="eggNOG" id="COG1848">
    <property type="taxonomic scope" value="Bacteria"/>
</dbReference>
<keyword evidence="2 5" id="KW-0540">Nuclease</keyword>
<dbReference type="OrthoDB" id="122215at2"/>
<reference evidence="8" key="2">
    <citation type="submission" date="2011-03" db="EMBL/GenBank/DDBJ databases">
        <title>The complete genome of Desulfobacca acetoxidans DSM 11109.</title>
        <authorList>
            <consortium name="US DOE Joint Genome Institute (JGI-PGF)"/>
            <person name="Lucas S."/>
            <person name="Copeland A."/>
            <person name="Lapidus A."/>
            <person name="Bruce D."/>
            <person name="Goodwin L."/>
            <person name="Pitluck S."/>
            <person name="Peters L."/>
            <person name="Kyrpides N."/>
            <person name="Mavromatis K."/>
            <person name="Ivanova N."/>
            <person name="Ovchinnikova G."/>
            <person name="Teshima H."/>
            <person name="Detter J.C."/>
            <person name="Han C."/>
            <person name="Land M."/>
            <person name="Hauser L."/>
            <person name="Markowitz V."/>
            <person name="Cheng J.-F."/>
            <person name="Hugenholtz P."/>
            <person name="Woyke T."/>
            <person name="Wu D."/>
            <person name="Spring S."/>
            <person name="Schueler E."/>
            <person name="Brambilla E."/>
            <person name="Klenk H.-P."/>
            <person name="Eisen J.A."/>
        </authorList>
    </citation>
    <scope>NUCLEOTIDE SEQUENCE [LARGE SCALE GENOMIC DNA]</scope>
    <source>
        <strain evidence="8">ATCC 700848 / DSM 11109 / ASRB2</strain>
    </source>
</reference>
<evidence type="ECO:0000256" key="3">
    <source>
        <dbReference type="ARBA" id="ARBA00022723"/>
    </source>
</evidence>
<keyword evidence="5" id="KW-0800">Toxin</keyword>
<evidence type="ECO:0000256" key="2">
    <source>
        <dbReference type="ARBA" id="ARBA00022722"/>
    </source>
</evidence>
<dbReference type="InterPro" id="IPR022907">
    <property type="entry name" value="VapC_family"/>
</dbReference>
<evidence type="ECO:0000259" key="6">
    <source>
        <dbReference type="Pfam" id="PF01850"/>
    </source>
</evidence>
<keyword evidence="3 5" id="KW-0479">Metal-binding</keyword>
<evidence type="ECO:0000313" key="8">
    <source>
        <dbReference type="Proteomes" id="UP000000483"/>
    </source>
</evidence>
<keyword evidence="4 5" id="KW-0378">Hydrolase</keyword>
<dbReference type="HOGENOM" id="CLU_135601_1_1_7"/>
<dbReference type="SUPFAM" id="SSF88723">
    <property type="entry name" value="PIN domain-like"/>
    <property type="match status" value="1"/>
</dbReference>
<dbReference type="Proteomes" id="UP000000483">
    <property type="component" value="Chromosome"/>
</dbReference>
<dbReference type="Gene3D" id="3.40.50.1010">
    <property type="entry name" value="5'-nuclease"/>
    <property type="match status" value="1"/>
</dbReference>
<comment type="function">
    <text evidence="5">Toxic component of a toxin-antitoxin (TA) system. An RNase.</text>
</comment>
<keyword evidence="1 5" id="KW-1277">Toxin-antitoxin system</keyword>
<dbReference type="InterPro" id="IPR029060">
    <property type="entry name" value="PIN-like_dom_sf"/>
</dbReference>
<protein>
    <recommendedName>
        <fullName evidence="5">Ribonuclease VapC</fullName>
        <shortName evidence="5">RNase VapC</shortName>
        <ecNumber evidence="5">3.1.-.-</ecNumber>
    </recommendedName>
    <alternativeName>
        <fullName evidence="5">Toxin VapC</fullName>
    </alternativeName>
</protein>
<evidence type="ECO:0000313" key="7">
    <source>
        <dbReference type="EMBL" id="AEB08639.1"/>
    </source>
</evidence>
<sequence>MSARKYVLDSYAILALVEDEPGAQAVAAIILNEKAEPYLSIINLGEAYYIVLRRQGKDAAAELGHAVRQEDRLVIAEATWPRVKAAAGIKAGGGLAYADAFGLGLAQELGACLVTGDPELRVAAAKVNVELLWIGR</sequence>
<dbReference type="InterPro" id="IPR002716">
    <property type="entry name" value="PIN_dom"/>
</dbReference>